<dbReference type="OrthoDB" id="3830014at2759"/>
<dbReference type="Proteomes" id="UP000277212">
    <property type="component" value="Unassembled WGS sequence"/>
</dbReference>
<proteinExistence type="predicted"/>
<dbReference type="Gene3D" id="3.30.70.100">
    <property type="match status" value="1"/>
</dbReference>
<evidence type="ECO:0000313" key="3">
    <source>
        <dbReference type="Proteomes" id="UP000277212"/>
    </source>
</evidence>
<name>A0A3M2RT35_9HYPO</name>
<keyword evidence="3" id="KW-1185">Reference proteome</keyword>
<reference evidence="2 3" key="1">
    <citation type="submission" date="2017-06" db="EMBL/GenBank/DDBJ databases">
        <title>Comparative genomic analysis of Ambrosia Fusariam Clade fungi.</title>
        <authorList>
            <person name="Stajich J.E."/>
            <person name="Carrillo J."/>
            <person name="Kijimoto T."/>
            <person name="Eskalen A."/>
            <person name="O'Donnell K."/>
            <person name="Kasson M."/>
        </authorList>
    </citation>
    <scope>NUCLEOTIDE SEQUENCE [LARGE SCALE GENOMIC DNA]</scope>
    <source>
        <strain evidence="2">UCR3666</strain>
    </source>
</reference>
<gene>
    <name evidence="2" type="ORF">CDV36_011921</name>
</gene>
<evidence type="ECO:0000313" key="2">
    <source>
        <dbReference type="EMBL" id="RMJ08476.1"/>
    </source>
</evidence>
<protein>
    <recommendedName>
        <fullName evidence="1">Stress-response A/B barrel domain-containing protein</fullName>
    </recommendedName>
</protein>
<dbReference type="InterPro" id="IPR011008">
    <property type="entry name" value="Dimeric_a/b-barrel"/>
</dbReference>
<dbReference type="SUPFAM" id="SSF54909">
    <property type="entry name" value="Dimeric alpha+beta barrel"/>
    <property type="match status" value="1"/>
</dbReference>
<organism evidence="2 3">
    <name type="scientific">Fusarium kuroshium</name>
    <dbReference type="NCBI Taxonomy" id="2010991"/>
    <lineage>
        <taxon>Eukaryota</taxon>
        <taxon>Fungi</taxon>
        <taxon>Dikarya</taxon>
        <taxon>Ascomycota</taxon>
        <taxon>Pezizomycotina</taxon>
        <taxon>Sordariomycetes</taxon>
        <taxon>Hypocreomycetidae</taxon>
        <taxon>Hypocreales</taxon>
        <taxon>Nectriaceae</taxon>
        <taxon>Fusarium</taxon>
        <taxon>Fusarium solani species complex</taxon>
    </lineage>
</organism>
<dbReference type="EMBL" id="NKUJ01000285">
    <property type="protein sequence ID" value="RMJ08476.1"/>
    <property type="molecule type" value="Genomic_DNA"/>
</dbReference>
<dbReference type="Pfam" id="PF07876">
    <property type="entry name" value="Dabb"/>
    <property type="match status" value="1"/>
</dbReference>
<feature type="domain" description="Stress-response A/B barrel" evidence="1">
    <location>
        <begin position="5"/>
        <end position="101"/>
    </location>
</feature>
<dbReference type="PROSITE" id="PS51502">
    <property type="entry name" value="S_R_A_B_BARREL"/>
    <property type="match status" value="1"/>
</dbReference>
<dbReference type="AlphaFoldDB" id="A0A3M2RT35"/>
<accession>A0A3M2RT35</accession>
<dbReference type="InterPro" id="IPR013097">
    <property type="entry name" value="Dabb"/>
</dbReference>
<comment type="caution">
    <text evidence="2">The sequence shown here is derived from an EMBL/GenBank/DDBJ whole genome shotgun (WGS) entry which is preliminary data.</text>
</comment>
<dbReference type="SMART" id="SM00886">
    <property type="entry name" value="Dabb"/>
    <property type="match status" value="1"/>
</dbReference>
<sequence length="108" mass="12343">MSQPIFRVTLFKIPREEDQQKVLDIYNSMPPKVIKDGKPYVRLVTVGRPKPDQRAQGFTVAAVSRFDNSDDMAYYDNECPCHAELKSFAKSVHEGLVMVYFDNELLSA</sequence>
<evidence type="ECO:0000259" key="1">
    <source>
        <dbReference type="PROSITE" id="PS51502"/>
    </source>
</evidence>